<dbReference type="InterPro" id="IPR027141">
    <property type="entry name" value="LSm4/Sm_D1/D3"/>
</dbReference>
<organism evidence="5 6">
    <name type="scientific">Vavraia culicis (isolate floridensis)</name>
    <name type="common">Microsporidian parasite</name>
    <dbReference type="NCBI Taxonomy" id="948595"/>
    <lineage>
        <taxon>Eukaryota</taxon>
        <taxon>Fungi</taxon>
        <taxon>Fungi incertae sedis</taxon>
        <taxon>Microsporidia</taxon>
        <taxon>Pleistophoridae</taxon>
        <taxon>Vavraia</taxon>
    </lineage>
</organism>
<dbReference type="GeneID" id="19878595"/>
<accession>L2GVT5</accession>
<dbReference type="VEuPathDB" id="MicrosporidiaDB:VCUG_00710"/>
<dbReference type="SMART" id="SM00651">
    <property type="entry name" value="Sm"/>
    <property type="match status" value="1"/>
</dbReference>
<evidence type="ECO:0000256" key="1">
    <source>
        <dbReference type="ARBA" id="ARBA00004123"/>
    </source>
</evidence>
<dbReference type="STRING" id="948595.L2GVT5"/>
<dbReference type="GO" id="GO:0097525">
    <property type="term" value="C:spliceosomal snRNP complex"/>
    <property type="evidence" value="ECO:0007669"/>
    <property type="project" value="UniProtKB-ARBA"/>
</dbReference>
<dbReference type="GO" id="GO:0006396">
    <property type="term" value="P:RNA processing"/>
    <property type="evidence" value="ECO:0007669"/>
    <property type="project" value="InterPro"/>
</dbReference>
<dbReference type="OMA" id="CQMSAIT"/>
<dbReference type="InterPro" id="IPR010920">
    <property type="entry name" value="LSM_dom_sf"/>
</dbReference>
<dbReference type="EMBL" id="GL877412">
    <property type="protein sequence ID" value="ELA47749.1"/>
    <property type="molecule type" value="Genomic_DNA"/>
</dbReference>
<evidence type="ECO:0000256" key="3">
    <source>
        <dbReference type="ARBA" id="ARBA00023274"/>
    </source>
</evidence>
<comment type="subcellular location">
    <subcellularLocation>
        <location evidence="1">Nucleus</location>
    </subcellularLocation>
</comment>
<name>L2GVT5_VAVCU</name>
<evidence type="ECO:0000259" key="4">
    <source>
        <dbReference type="PROSITE" id="PS52002"/>
    </source>
</evidence>
<evidence type="ECO:0000313" key="6">
    <source>
        <dbReference type="Proteomes" id="UP000011081"/>
    </source>
</evidence>
<dbReference type="Pfam" id="PF01423">
    <property type="entry name" value="LSM"/>
    <property type="match status" value="1"/>
</dbReference>
<dbReference type="FunCoup" id="L2GVT5">
    <property type="interactions" value="264"/>
</dbReference>
<keyword evidence="3" id="KW-0687">Ribonucleoprotein</keyword>
<feature type="domain" description="Sm" evidence="4">
    <location>
        <begin position="5"/>
        <end position="77"/>
    </location>
</feature>
<gene>
    <name evidence="5" type="ORF">VCUG_00710</name>
</gene>
<dbReference type="SUPFAM" id="SSF50182">
    <property type="entry name" value="Sm-like ribonucleoproteins"/>
    <property type="match status" value="1"/>
</dbReference>
<dbReference type="InParanoid" id="L2GVT5"/>
<evidence type="ECO:0000256" key="2">
    <source>
        <dbReference type="ARBA" id="ARBA00023242"/>
    </source>
</evidence>
<keyword evidence="2" id="KW-0539">Nucleus</keyword>
<dbReference type="InterPro" id="IPR047575">
    <property type="entry name" value="Sm"/>
</dbReference>
<dbReference type="Proteomes" id="UP000011081">
    <property type="component" value="Unassembled WGS sequence"/>
</dbReference>
<protein>
    <recommendedName>
        <fullName evidence="4">Sm domain-containing protein</fullName>
    </recommendedName>
</protein>
<dbReference type="Gene3D" id="2.30.30.100">
    <property type="match status" value="1"/>
</dbReference>
<sequence length="90" mass="10240">MKLSVPLKLLYECENFQLTVELDNGVKVTGKLMQMDDLMNLTLDDVVLTEANGHNIKVERMMVRGSLIQFIVLPPILRHSPFLKADETRA</sequence>
<dbReference type="HOGENOM" id="CLU_099537_1_2_1"/>
<dbReference type="PROSITE" id="PS52002">
    <property type="entry name" value="SM"/>
    <property type="match status" value="1"/>
</dbReference>
<dbReference type="OrthoDB" id="6425924at2759"/>
<dbReference type="RefSeq" id="XP_008073733.1">
    <property type="nucleotide sequence ID" value="XM_008075542.1"/>
</dbReference>
<proteinExistence type="predicted"/>
<keyword evidence="6" id="KW-1185">Reference proteome</keyword>
<dbReference type="InterPro" id="IPR001163">
    <property type="entry name" value="Sm_dom_euk/arc"/>
</dbReference>
<dbReference type="GO" id="GO:0003723">
    <property type="term" value="F:RNA binding"/>
    <property type="evidence" value="ECO:0007669"/>
    <property type="project" value="InterPro"/>
</dbReference>
<reference evidence="6" key="1">
    <citation type="submission" date="2011-03" db="EMBL/GenBank/DDBJ databases">
        <title>The genome sequence of Vavraia culicis strain floridensis.</title>
        <authorList>
            <consortium name="The Broad Institute Genome Sequencing Platform"/>
            <person name="Cuomo C."/>
            <person name="Becnel J."/>
            <person name="Sanscrainte N."/>
            <person name="Young S.K."/>
            <person name="Zeng Q."/>
            <person name="Gargeya S."/>
            <person name="Fitzgerald M."/>
            <person name="Haas B."/>
            <person name="Abouelleil A."/>
            <person name="Alvarado L."/>
            <person name="Arachchi H.M."/>
            <person name="Berlin A."/>
            <person name="Chapman S.B."/>
            <person name="Gearin G."/>
            <person name="Goldberg J."/>
            <person name="Griggs A."/>
            <person name="Gujja S."/>
            <person name="Hansen M."/>
            <person name="Heiman D."/>
            <person name="Howarth C."/>
            <person name="Larimer J."/>
            <person name="Lui A."/>
            <person name="MacDonald P.J.P."/>
            <person name="McCowen C."/>
            <person name="Montmayeur A."/>
            <person name="Murphy C."/>
            <person name="Neiman D."/>
            <person name="Pearson M."/>
            <person name="Priest M."/>
            <person name="Roberts A."/>
            <person name="Saif S."/>
            <person name="Shea T."/>
            <person name="Sisk P."/>
            <person name="Stolte C."/>
            <person name="Sykes S."/>
            <person name="Wortman J."/>
            <person name="Nusbaum C."/>
            <person name="Birren B."/>
        </authorList>
    </citation>
    <scope>NUCLEOTIDE SEQUENCE [LARGE SCALE GENOMIC DNA]</scope>
    <source>
        <strain evidence="6">floridensis</strain>
    </source>
</reference>
<dbReference type="PANTHER" id="PTHR23338">
    <property type="entry name" value="SMALL NUCLEAR RIBONUCLEOPROTEIN SM"/>
    <property type="match status" value="1"/>
</dbReference>
<dbReference type="AlphaFoldDB" id="L2GVT5"/>
<evidence type="ECO:0000313" key="5">
    <source>
        <dbReference type="EMBL" id="ELA47749.1"/>
    </source>
</evidence>